<gene>
    <name evidence="3" type="ORF">PVAP13_6KG242218</name>
</gene>
<keyword evidence="2" id="KW-0732">Signal</keyword>
<reference evidence="3" key="1">
    <citation type="submission" date="2020-05" db="EMBL/GenBank/DDBJ databases">
        <title>WGS assembly of Panicum virgatum.</title>
        <authorList>
            <person name="Lovell J.T."/>
            <person name="Jenkins J."/>
            <person name="Shu S."/>
            <person name="Juenger T.E."/>
            <person name="Schmutz J."/>
        </authorList>
    </citation>
    <scope>NUCLEOTIDE SEQUENCE</scope>
    <source>
        <strain evidence="3">AP13</strain>
    </source>
</reference>
<dbReference type="AlphaFoldDB" id="A0A8T0RCV2"/>
<feature type="signal peptide" evidence="2">
    <location>
        <begin position="1"/>
        <end position="19"/>
    </location>
</feature>
<name>A0A8T0RCV2_PANVG</name>
<sequence>MRWLALLSTPLNSLLLALGDEGDEALSDPWPSSQARQDGSRPWRRAEARTTAARCALRRWARRRGCRLRAPARLGHHRRDALPGIQAHPGAEMHLSEGAGGPGTRWPPATTPMQRGAGAGEAARGWYVRAFLPSPRVSAPLSSSCARRNVLELSSDVVIRATEAAERGVAEPGVDRHGGVGRHGCHGGGRDRGCIFDYGESQHPGLYFHEAIALPSGNQMRGSISDAIRFICYFHIFLPTLQ</sequence>
<comment type="caution">
    <text evidence="3">The sequence shown here is derived from an EMBL/GenBank/DDBJ whole genome shotgun (WGS) entry which is preliminary data.</text>
</comment>
<feature type="chain" id="PRO_5035749173" evidence="2">
    <location>
        <begin position="20"/>
        <end position="242"/>
    </location>
</feature>
<keyword evidence="4" id="KW-1185">Reference proteome</keyword>
<proteinExistence type="predicted"/>
<feature type="compositionally biased region" description="Basic and acidic residues" evidence="1">
    <location>
        <begin position="38"/>
        <end position="47"/>
    </location>
</feature>
<dbReference type="Proteomes" id="UP000823388">
    <property type="component" value="Chromosome 6K"/>
</dbReference>
<accession>A0A8T0RCV2</accession>
<evidence type="ECO:0000256" key="2">
    <source>
        <dbReference type="SAM" id="SignalP"/>
    </source>
</evidence>
<organism evidence="3 4">
    <name type="scientific">Panicum virgatum</name>
    <name type="common">Blackwell switchgrass</name>
    <dbReference type="NCBI Taxonomy" id="38727"/>
    <lineage>
        <taxon>Eukaryota</taxon>
        <taxon>Viridiplantae</taxon>
        <taxon>Streptophyta</taxon>
        <taxon>Embryophyta</taxon>
        <taxon>Tracheophyta</taxon>
        <taxon>Spermatophyta</taxon>
        <taxon>Magnoliopsida</taxon>
        <taxon>Liliopsida</taxon>
        <taxon>Poales</taxon>
        <taxon>Poaceae</taxon>
        <taxon>PACMAD clade</taxon>
        <taxon>Panicoideae</taxon>
        <taxon>Panicodae</taxon>
        <taxon>Paniceae</taxon>
        <taxon>Panicinae</taxon>
        <taxon>Panicum</taxon>
        <taxon>Panicum sect. Hiantes</taxon>
    </lineage>
</organism>
<feature type="region of interest" description="Disordered" evidence="1">
    <location>
        <begin position="25"/>
        <end position="47"/>
    </location>
</feature>
<dbReference type="EMBL" id="CM029047">
    <property type="protein sequence ID" value="KAG2583792.1"/>
    <property type="molecule type" value="Genomic_DNA"/>
</dbReference>
<evidence type="ECO:0000256" key="1">
    <source>
        <dbReference type="SAM" id="MobiDB-lite"/>
    </source>
</evidence>
<protein>
    <submittedName>
        <fullName evidence="3">Uncharacterized protein</fullName>
    </submittedName>
</protein>
<evidence type="ECO:0000313" key="4">
    <source>
        <dbReference type="Proteomes" id="UP000823388"/>
    </source>
</evidence>
<evidence type="ECO:0000313" key="3">
    <source>
        <dbReference type="EMBL" id="KAG2583792.1"/>
    </source>
</evidence>